<accession>A0ACB9PT78</accession>
<proteinExistence type="predicted"/>
<evidence type="ECO:0000313" key="1">
    <source>
        <dbReference type="EMBL" id="KAI4351898.1"/>
    </source>
</evidence>
<organism evidence="1 2">
    <name type="scientific">Bauhinia variegata</name>
    <name type="common">Purple orchid tree</name>
    <name type="synonym">Phanera variegata</name>
    <dbReference type="NCBI Taxonomy" id="167791"/>
    <lineage>
        <taxon>Eukaryota</taxon>
        <taxon>Viridiplantae</taxon>
        <taxon>Streptophyta</taxon>
        <taxon>Embryophyta</taxon>
        <taxon>Tracheophyta</taxon>
        <taxon>Spermatophyta</taxon>
        <taxon>Magnoliopsida</taxon>
        <taxon>eudicotyledons</taxon>
        <taxon>Gunneridae</taxon>
        <taxon>Pentapetalae</taxon>
        <taxon>rosids</taxon>
        <taxon>fabids</taxon>
        <taxon>Fabales</taxon>
        <taxon>Fabaceae</taxon>
        <taxon>Cercidoideae</taxon>
        <taxon>Cercideae</taxon>
        <taxon>Bauhiniinae</taxon>
        <taxon>Bauhinia</taxon>
    </lineage>
</organism>
<name>A0ACB9PT78_BAUVA</name>
<dbReference type="EMBL" id="CM039428">
    <property type="protein sequence ID" value="KAI4351898.1"/>
    <property type="molecule type" value="Genomic_DNA"/>
</dbReference>
<dbReference type="Proteomes" id="UP000828941">
    <property type="component" value="Chromosome 3"/>
</dbReference>
<sequence length="680" mass="74259">MGFSVLVLFSIIVFLANLIWVSGNAELRALMDIKSSLDPGNHFLSSWTVNGNPCEDSFEGVACNDKGLVANISLQGKGLYGKLSPAIAGLKHLTGLYLHYNSLNGEIPREIANLTELSDLYLNVNHLSGEIPPEIGKMENLQVLQLCYNQLTGSIPTQLGSLKKLSVLALQSNELTGAIPASLGDLEMLIRLDLSSNHLFGSIPTRVADAPLLQVLDVHNNSLSGNVPSALKRLDDGFLYEYNLGLCGVGFSSLKTCNASEHDNPSRPEPYGAGVNGASTRDIPETADVQLPCNGTRCQASSKSKGTSIAIGIVVFTIAVSAIGILTFTLYRRQKQKLGSSFDITDSRLSISQAKGIYRKNGSPLVSLEYSNGWDPLADSCNFNGDNQDLFQSFRFNLEEVETATQYFSGMNLLGKSNFSATYRGVLRDGSVVAIKRISKTSCKSDEGEFLKGLNILTSLRNENLVRLRGFCCSRGRGECFLIYDFVTNGNLTRYLDVKEGDGEVLEWSTRVSIAKGIAKGIAYLHSHKLNKPALVHQNISAEKVLIDQRFNPLLSDSGLYKLLTNDIVFSELKASAAKGYLAPEYTTTGRFTEKSDVYAFGVLLFQILSGKQKITSSMLLAAESYRLQELIDPNLRGRFFEYEAAKLAKMALLCSHESTYERPTIEAIVQELGNCSSCL</sequence>
<keyword evidence="2" id="KW-1185">Reference proteome</keyword>
<comment type="caution">
    <text evidence="1">The sequence shown here is derived from an EMBL/GenBank/DDBJ whole genome shotgun (WGS) entry which is preliminary data.</text>
</comment>
<evidence type="ECO:0000313" key="2">
    <source>
        <dbReference type="Proteomes" id="UP000828941"/>
    </source>
</evidence>
<protein>
    <submittedName>
        <fullName evidence="1">Uncharacterized protein</fullName>
    </submittedName>
</protein>
<reference evidence="1 2" key="1">
    <citation type="journal article" date="2022" name="DNA Res.">
        <title>Chromosomal-level genome assembly of the orchid tree Bauhinia variegata (Leguminosae; Cercidoideae) supports the allotetraploid origin hypothesis of Bauhinia.</title>
        <authorList>
            <person name="Zhong Y."/>
            <person name="Chen Y."/>
            <person name="Zheng D."/>
            <person name="Pang J."/>
            <person name="Liu Y."/>
            <person name="Luo S."/>
            <person name="Meng S."/>
            <person name="Qian L."/>
            <person name="Wei D."/>
            <person name="Dai S."/>
            <person name="Zhou R."/>
        </authorList>
    </citation>
    <scope>NUCLEOTIDE SEQUENCE [LARGE SCALE GENOMIC DNA]</scope>
    <source>
        <strain evidence="1">BV-YZ2020</strain>
    </source>
</reference>
<gene>
    <name evidence="1" type="ORF">L6164_006200</name>
</gene>